<dbReference type="SUPFAM" id="SSF50965">
    <property type="entry name" value="Galactose oxidase, central domain"/>
    <property type="match status" value="1"/>
</dbReference>
<evidence type="ECO:0000313" key="2">
    <source>
        <dbReference type="EMBL" id="KAI3912330.1"/>
    </source>
</evidence>
<dbReference type="SUPFAM" id="SSF81383">
    <property type="entry name" value="F-box domain"/>
    <property type="match status" value="1"/>
</dbReference>
<protein>
    <recommendedName>
        <fullName evidence="1">F-box domain-containing protein</fullName>
    </recommendedName>
</protein>
<dbReference type="Proteomes" id="UP001202328">
    <property type="component" value="Unassembled WGS sequence"/>
</dbReference>
<dbReference type="SMART" id="SM00256">
    <property type="entry name" value="FBOX"/>
    <property type="match status" value="1"/>
</dbReference>
<dbReference type="AlphaFoldDB" id="A0AAD4XFL5"/>
<dbReference type="PROSITE" id="PS50181">
    <property type="entry name" value="FBOX"/>
    <property type="match status" value="1"/>
</dbReference>
<comment type="caution">
    <text evidence="2">The sequence shown here is derived from an EMBL/GenBank/DDBJ whole genome shotgun (WGS) entry which is preliminary data.</text>
</comment>
<organism evidence="2 3">
    <name type="scientific">Papaver atlanticum</name>
    <dbReference type="NCBI Taxonomy" id="357466"/>
    <lineage>
        <taxon>Eukaryota</taxon>
        <taxon>Viridiplantae</taxon>
        <taxon>Streptophyta</taxon>
        <taxon>Embryophyta</taxon>
        <taxon>Tracheophyta</taxon>
        <taxon>Spermatophyta</taxon>
        <taxon>Magnoliopsida</taxon>
        <taxon>Ranunculales</taxon>
        <taxon>Papaveraceae</taxon>
        <taxon>Papaveroideae</taxon>
        <taxon>Papaver</taxon>
    </lineage>
</organism>
<sequence length="332" mass="38725">MISKGINSLSDVKVQSENKSGHIKHLPYDILLDIFSRVPVESVLDCKLVCKNWLSLLTRKRTYFTDMHVRRQLNQLRNGGDAANVDSGLLCARSVDGNNQEVALFYGGRYNDKINTDEQYTYKTTLKKIRHPRMRFHTPREYLWLWVRFPWGCYEMPGIFANEVIYWVNGFNIYSFDLVNEEFQIVPTLPCFTDAVSGGYVRSHFGLVVLGGNLCFYYQNLITPDIEIWSLKNKIWIKDFSTVYEMNEKYKTSFTPILLTRKGEVIFSMLECWFYCYNPRTASWKLLVDDDGVDEIITTPHVNTFVSLKTIGEKPRRRRSCEILSDRDGGYL</sequence>
<dbReference type="InterPro" id="IPR036047">
    <property type="entry name" value="F-box-like_dom_sf"/>
</dbReference>
<dbReference type="InterPro" id="IPR011043">
    <property type="entry name" value="Gal_Oxase/kelch_b-propeller"/>
</dbReference>
<dbReference type="Gene3D" id="1.20.1280.50">
    <property type="match status" value="1"/>
</dbReference>
<dbReference type="PANTHER" id="PTHR31672:SF13">
    <property type="entry name" value="F-BOX PROTEIN CPR30-LIKE"/>
    <property type="match status" value="1"/>
</dbReference>
<keyword evidence="3" id="KW-1185">Reference proteome</keyword>
<dbReference type="EMBL" id="JAJJMB010009803">
    <property type="protein sequence ID" value="KAI3912330.1"/>
    <property type="molecule type" value="Genomic_DNA"/>
</dbReference>
<name>A0AAD4XFL5_9MAGN</name>
<gene>
    <name evidence="2" type="ORF">MKW98_023199</name>
</gene>
<dbReference type="PANTHER" id="PTHR31672">
    <property type="entry name" value="BNACNNG10540D PROTEIN"/>
    <property type="match status" value="1"/>
</dbReference>
<dbReference type="Pfam" id="PF00646">
    <property type="entry name" value="F-box"/>
    <property type="match status" value="1"/>
</dbReference>
<dbReference type="InterPro" id="IPR050796">
    <property type="entry name" value="SCF_F-box_component"/>
</dbReference>
<evidence type="ECO:0000259" key="1">
    <source>
        <dbReference type="PROSITE" id="PS50181"/>
    </source>
</evidence>
<reference evidence="2" key="1">
    <citation type="submission" date="2022-04" db="EMBL/GenBank/DDBJ databases">
        <title>A functionally conserved STORR gene fusion in Papaver species that diverged 16.8 million years ago.</title>
        <authorList>
            <person name="Catania T."/>
        </authorList>
    </citation>
    <scope>NUCLEOTIDE SEQUENCE</scope>
    <source>
        <strain evidence="2">S-188037</strain>
    </source>
</reference>
<proteinExistence type="predicted"/>
<dbReference type="InterPro" id="IPR001810">
    <property type="entry name" value="F-box_dom"/>
</dbReference>
<accession>A0AAD4XFL5</accession>
<evidence type="ECO:0000313" key="3">
    <source>
        <dbReference type="Proteomes" id="UP001202328"/>
    </source>
</evidence>
<feature type="domain" description="F-box" evidence="1">
    <location>
        <begin position="20"/>
        <end position="67"/>
    </location>
</feature>